<dbReference type="Pfam" id="PF24034">
    <property type="entry name" value="DUF7343"/>
    <property type="match status" value="1"/>
</dbReference>
<dbReference type="SUPFAM" id="SSF46785">
    <property type="entry name" value="Winged helix' DNA-binding domain"/>
    <property type="match status" value="1"/>
</dbReference>
<keyword evidence="2" id="KW-0812">Transmembrane</keyword>
<feature type="compositionally biased region" description="Low complexity" evidence="1">
    <location>
        <begin position="184"/>
        <end position="208"/>
    </location>
</feature>
<keyword evidence="2" id="KW-0472">Membrane</keyword>
<feature type="region of interest" description="Disordered" evidence="1">
    <location>
        <begin position="167"/>
        <end position="214"/>
    </location>
</feature>
<dbReference type="RefSeq" id="WP_062372259.1">
    <property type="nucleotide sequence ID" value="NZ_CP007140.1"/>
</dbReference>
<evidence type="ECO:0000256" key="2">
    <source>
        <dbReference type="SAM" id="Phobius"/>
    </source>
</evidence>
<evidence type="ECO:0000256" key="1">
    <source>
        <dbReference type="SAM" id="MobiDB-lite"/>
    </source>
</evidence>
<dbReference type="Proteomes" id="UP000062043">
    <property type="component" value="Chromosome"/>
</dbReference>
<dbReference type="Gene3D" id="1.10.10.10">
    <property type="entry name" value="Winged helix-like DNA-binding domain superfamily/Winged helix DNA-binding domain"/>
    <property type="match status" value="1"/>
</dbReference>
<feature type="transmembrane region" description="Helical" evidence="2">
    <location>
        <begin position="217"/>
        <end position="237"/>
    </location>
</feature>
<dbReference type="GeneID" id="27135479"/>
<reference evidence="4 5" key="1">
    <citation type="submission" date="2014-01" db="EMBL/GenBank/DDBJ databases">
        <title>Genome sequencing of Thermococcus guaymasensis.</title>
        <authorList>
            <person name="Zhang X."/>
            <person name="Alvare G."/>
            <person name="Fristensky B."/>
            <person name="Chen L."/>
            <person name="Suen T."/>
            <person name="Chen Q."/>
            <person name="Ma K."/>
        </authorList>
    </citation>
    <scope>NUCLEOTIDE SEQUENCE [LARGE SCALE GENOMIC DNA]</scope>
    <source>
        <strain evidence="4 5">DSM 11113</strain>
    </source>
</reference>
<proteinExistence type="predicted"/>
<dbReference type="InterPro" id="IPR055767">
    <property type="entry name" value="DUF7343"/>
</dbReference>
<dbReference type="PATRIC" id="fig|1432656.3.peg.1438"/>
<evidence type="ECO:0000313" key="4">
    <source>
        <dbReference type="EMBL" id="AJC72001.1"/>
    </source>
</evidence>
<dbReference type="OrthoDB" id="28494at2157"/>
<dbReference type="InterPro" id="IPR036390">
    <property type="entry name" value="WH_DNA-bd_sf"/>
</dbReference>
<name>A0A0X1KL52_9EURY</name>
<protein>
    <submittedName>
        <fullName evidence="4">Mucin glycoprotein</fullName>
    </submittedName>
</protein>
<gene>
    <name evidence="4" type="ORF">X802_07400</name>
</gene>
<keyword evidence="2" id="KW-1133">Transmembrane helix</keyword>
<evidence type="ECO:0000313" key="5">
    <source>
        <dbReference type="Proteomes" id="UP000062043"/>
    </source>
</evidence>
<keyword evidence="5" id="KW-1185">Reference proteome</keyword>
<sequence>MKGRMVSLVLMFILTLSLVVPAGAQSVVSLSLRVYEDGYVLVNETISTANYTVALEIPLLGEYVEGLIAVDENGNVLPVEINGGNVTVYFENASLITISYYTPDLTSKDGPVWTVSLESPVPVEIALPENSIIVDLSDIPLQIRDNVVVMPAGNISVSYVIPIQTTQTTTTTTTSSGGTGGGQSTTVTTTTPSPTSSTTTTSSQPTGGPSEGSSGGGAWWVILVIILVGAGMGYAYFRRGERTRSRDTSNPEALERFREKIESMEDLNDDEKGALIFLIENGGKAPQSRVRKALGLPKTTAWRMFKRLEERGLVRIYKLGRENWVELVLE</sequence>
<dbReference type="KEGG" id="tgy:X802_07400"/>
<accession>A0A0X1KL52</accession>
<evidence type="ECO:0000259" key="3">
    <source>
        <dbReference type="Pfam" id="PF24034"/>
    </source>
</evidence>
<dbReference type="STRING" id="1432656.X802_07400"/>
<feature type="compositionally biased region" description="Low complexity" evidence="1">
    <location>
        <begin position="167"/>
        <end position="176"/>
    </location>
</feature>
<feature type="domain" description="DUF7343" evidence="3">
    <location>
        <begin position="269"/>
        <end position="327"/>
    </location>
</feature>
<dbReference type="InterPro" id="IPR036388">
    <property type="entry name" value="WH-like_DNA-bd_sf"/>
</dbReference>
<organism evidence="4 5">
    <name type="scientific">Thermococcus guaymasensis DSM 11113</name>
    <dbReference type="NCBI Taxonomy" id="1432656"/>
    <lineage>
        <taxon>Archaea</taxon>
        <taxon>Methanobacteriati</taxon>
        <taxon>Methanobacteriota</taxon>
        <taxon>Thermococci</taxon>
        <taxon>Thermococcales</taxon>
        <taxon>Thermococcaceae</taxon>
        <taxon>Thermococcus</taxon>
    </lineage>
</organism>
<dbReference type="AlphaFoldDB" id="A0A0X1KL52"/>
<dbReference type="EMBL" id="CP007140">
    <property type="protein sequence ID" value="AJC72001.1"/>
    <property type="molecule type" value="Genomic_DNA"/>
</dbReference>